<dbReference type="Proteomes" id="UP000837857">
    <property type="component" value="Chromosome 15"/>
</dbReference>
<name>A0ABN8I1U2_9NEOP</name>
<dbReference type="Gene3D" id="3.40.50.410">
    <property type="entry name" value="von Willebrand factor, type A domain"/>
    <property type="match status" value="1"/>
</dbReference>
<sequence length="143" mass="16214">MCQGKDLIGVILMGTKETKNSLAEQCPGSFKHIKFFSELELPAWKTIRELPSVPTQYRGDWFDALVVAADYFKNGFSGIKCLNRRIILMTNFECYSSVDENDFKQALNGFKEGDIQVDVIGCDIYSEICKNNDIDLVKKIVEV</sequence>
<accession>A0ABN8I1U2</accession>
<dbReference type="InterPro" id="IPR005161">
    <property type="entry name" value="Ku_N"/>
</dbReference>
<dbReference type="InterPro" id="IPR036465">
    <property type="entry name" value="vWFA_dom_sf"/>
</dbReference>
<gene>
    <name evidence="2" type="ORF">IPOD504_LOCUS4240</name>
</gene>
<dbReference type="EMBL" id="OW152827">
    <property type="protein sequence ID" value="CAH2043304.1"/>
    <property type="molecule type" value="Genomic_DNA"/>
</dbReference>
<evidence type="ECO:0000259" key="1">
    <source>
        <dbReference type="Pfam" id="PF03731"/>
    </source>
</evidence>
<dbReference type="Pfam" id="PF03731">
    <property type="entry name" value="Ku_N"/>
    <property type="match status" value="1"/>
</dbReference>
<dbReference type="PANTHER" id="PTHR12604:SF4">
    <property type="entry name" value="X-RAY REPAIR CROSS-COMPLEMENTING PROTEIN 5"/>
    <property type="match status" value="1"/>
</dbReference>
<reference evidence="2" key="1">
    <citation type="submission" date="2022-03" db="EMBL/GenBank/DDBJ databases">
        <authorList>
            <person name="Martin H S."/>
        </authorList>
    </citation>
    <scope>NUCLEOTIDE SEQUENCE</scope>
</reference>
<organism evidence="2 3">
    <name type="scientific">Iphiclides podalirius</name>
    <name type="common">scarce swallowtail</name>
    <dbReference type="NCBI Taxonomy" id="110791"/>
    <lineage>
        <taxon>Eukaryota</taxon>
        <taxon>Metazoa</taxon>
        <taxon>Ecdysozoa</taxon>
        <taxon>Arthropoda</taxon>
        <taxon>Hexapoda</taxon>
        <taxon>Insecta</taxon>
        <taxon>Pterygota</taxon>
        <taxon>Neoptera</taxon>
        <taxon>Endopterygota</taxon>
        <taxon>Lepidoptera</taxon>
        <taxon>Glossata</taxon>
        <taxon>Ditrysia</taxon>
        <taxon>Papilionoidea</taxon>
        <taxon>Papilionidae</taxon>
        <taxon>Papilioninae</taxon>
        <taxon>Iphiclides</taxon>
    </lineage>
</organism>
<evidence type="ECO:0000313" key="2">
    <source>
        <dbReference type="EMBL" id="CAH2043304.1"/>
    </source>
</evidence>
<dbReference type="PANTHER" id="PTHR12604">
    <property type="entry name" value="KU AUTOANTIGEN DNA HELICASE"/>
    <property type="match status" value="1"/>
</dbReference>
<feature type="domain" description="Ku70/Ku80 N-terminal alpha/beta" evidence="1">
    <location>
        <begin position="2"/>
        <end position="121"/>
    </location>
</feature>
<dbReference type="SUPFAM" id="SSF53300">
    <property type="entry name" value="vWA-like"/>
    <property type="match status" value="1"/>
</dbReference>
<proteinExistence type="predicted"/>
<evidence type="ECO:0000313" key="3">
    <source>
        <dbReference type="Proteomes" id="UP000837857"/>
    </source>
</evidence>
<keyword evidence="3" id="KW-1185">Reference proteome</keyword>
<protein>
    <recommendedName>
        <fullName evidence="1">Ku70/Ku80 N-terminal alpha/beta domain-containing protein</fullName>
    </recommendedName>
</protein>
<feature type="non-terminal residue" evidence="2">
    <location>
        <position position="143"/>
    </location>
</feature>